<sequence length="176" mass="19912">MPKPLLRAGFGTGDGGRYISRDGFKVKIYSVLPIIFFVGCTATFSNQEIEAECFPAFNQNVKGFFKELHENRAYIWSIGGANDDSADTSFLVENGINGFLLPEKITSPMKIVEEEEKLYITGRVYKKRPSWGEYYLGGGRKHIKIEVSAKGNSYLVFQSDIPKYIKNELPNRCTFK</sequence>
<comment type="caution">
    <text evidence="1">The sequence shown here is derived from an EMBL/GenBank/DDBJ whole genome shotgun (WGS) entry which is preliminary data.</text>
</comment>
<dbReference type="AlphaFoldDB" id="A0A851HW94"/>
<accession>A0A851HW94</accession>
<gene>
    <name evidence="1" type="ORF">HLV39_02085</name>
</gene>
<evidence type="ECO:0000313" key="1">
    <source>
        <dbReference type="EMBL" id="NWN90288.1"/>
    </source>
</evidence>
<organism evidence="1 2">
    <name type="scientific">Marinobacter adhaerens</name>
    <dbReference type="NCBI Taxonomy" id="1033846"/>
    <lineage>
        <taxon>Bacteria</taxon>
        <taxon>Pseudomonadati</taxon>
        <taxon>Pseudomonadota</taxon>
        <taxon>Gammaproteobacteria</taxon>
        <taxon>Pseudomonadales</taxon>
        <taxon>Marinobacteraceae</taxon>
        <taxon>Marinobacter</taxon>
    </lineage>
</organism>
<evidence type="ECO:0000313" key="2">
    <source>
        <dbReference type="Proteomes" id="UP000536442"/>
    </source>
</evidence>
<proteinExistence type="predicted"/>
<name>A0A851HW94_9GAMM</name>
<reference evidence="1 2" key="1">
    <citation type="submission" date="2020-03" db="EMBL/GenBank/DDBJ databases">
        <title>Metagenomic, metatranscriptomic, and metabolomic analyses revealed the key microbes and metabolic features during the fermentation of ganjang, Korean traditional soy sauce.</title>
        <authorList>
            <person name="Chun B.H."/>
            <person name="Jeon C.O."/>
        </authorList>
    </citation>
    <scope>NUCLEOTIDE SEQUENCE [LARGE SCALE GENOMIC DNA]</scope>
    <source>
        <strain evidence="1 2">KG14</strain>
    </source>
</reference>
<keyword evidence="2" id="KW-1185">Reference proteome</keyword>
<protein>
    <submittedName>
        <fullName evidence="1">Uncharacterized protein</fullName>
    </submittedName>
</protein>
<dbReference type="EMBL" id="JABEVQ010000001">
    <property type="protein sequence ID" value="NWN90288.1"/>
    <property type="molecule type" value="Genomic_DNA"/>
</dbReference>
<dbReference type="Proteomes" id="UP000536442">
    <property type="component" value="Unassembled WGS sequence"/>
</dbReference>